<evidence type="ECO:0000313" key="2">
    <source>
        <dbReference type="Proteomes" id="UP000255469"/>
    </source>
</evidence>
<accession>A0A379E1S9</accession>
<evidence type="ECO:0000313" key="1">
    <source>
        <dbReference type="EMBL" id="SUB86673.1"/>
    </source>
</evidence>
<reference evidence="1 2" key="1">
    <citation type="submission" date="2018-06" db="EMBL/GenBank/DDBJ databases">
        <authorList>
            <consortium name="Pathogen Informatics"/>
            <person name="Doyle S."/>
        </authorList>
    </citation>
    <scope>NUCLEOTIDE SEQUENCE [LARGE SCALE GENOMIC DNA]</scope>
    <source>
        <strain evidence="1 2">NCTC13067</strain>
    </source>
</reference>
<name>A0A379E1S9_9BACT</name>
<evidence type="ECO:0008006" key="3">
    <source>
        <dbReference type="Google" id="ProtNLM"/>
    </source>
</evidence>
<organism evidence="1 2">
    <name type="scientific">Prevotella denticola</name>
    <dbReference type="NCBI Taxonomy" id="28129"/>
    <lineage>
        <taxon>Bacteria</taxon>
        <taxon>Pseudomonadati</taxon>
        <taxon>Bacteroidota</taxon>
        <taxon>Bacteroidia</taxon>
        <taxon>Bacteroidales</taxon>
        <taxon>Prevotellaceae</taxon>
        <taxon>Prevotella</taxon>
    </lineage>
</organism>
<dbReference type="AlphaFoldDB" id="A0A379E1S9"/>
<dbReference type="Proteomes" id="UP000255469">
    <property type="component" value="Unassembled WGS sequence"/>
</dbReference>
<sequence length="75" mass="9239">MTEHPEQHKKLIHSFNDREVRAIWDEERNKRWLSVLDIIAAINEQDDYQKTRNYWKYLKTKLKKKTVNWLVPLTS</sequence>
<protein>
    <recommendedName>
        <fullName evidence="3">Cell filamentation protein Fic</fullName>
    </recommendedName>
</protein>
<dbReference type="EMBL" id="UGTM01000001">
    <property type="protein sequence ID" value="SUB86673.1"/>
    <property type="molecule type" value="Genomic_DNA"/>
</dbReference>
<gene>
    <name evidence="1" type="ORF">NCTC13067_00320</name>
</gene>
<proteinExistence type="predicted"/>